<dbReference type="OrthoDB" id="461349at2"/>
<reference evidence="3" key="1">
    <citation type="submission" date="2017-05" db="EMBL/GenBank/DDBJ databases">
        <title>Physiological properties and genetic analysis related to exopolysaccharide production of fresh-water unicellular cyanobacterium Aphanothece sacrum, Suizenji Nori, that has been cultured as a food source in Japan.</title>
        <authorList>
            <person name="Kanesaki Y."/>
            <person name="Yoshikawa S."/>
            <person name="Ohki K."/>
        </authorList>
    </citation>
    <scope>NUCLEOTIDE SEQUENCE [LARGE SCALE GENOMIC DNA]</scope>
    <source>
        <strain evidence="3">FPU1</strain>
    </source>
</reference>
<evidence type="ECO:0000259" key="1">
    <source>
        <dbReference type="Pfam" id="PF01850"/>
    </source>
</evidence>
<dbReference type="InterPro" id="IPR029060">
    <property type="entry name" value="PIN-like_dom_sf"/>
</dbReference>
<gene>
    <name evidence="2" type="ORF">AsFPU1_1015</name>
</gene>
<accession>A0A401IEB5</accession>
<protein>
    <submittedName>
        <fullName evidence="2">Twitching motility protein PilT</fullName>
    </submittedName>
</protein>
<feature type="domain" description="PIN" evidence="1">
    <location>
        <begin position="5"/>
        <end position="122"/>
    </location>
</feature>
<keyword evidence="3" id="KW-1185">Reference proteome</keyword>
<dbReference type="Gene3D" id="3.40.50.1010">
    <property type="entry name" value="5'-nuclease"/>
    <property type="match status" value="1"/>
</dbReference>
<dbReference type="RefSeq" id="WP_124978361.1">
    <property type="nucleotide sequence ID" value="NZ_BDQK01000003.1"/>
</dbReference>
<dbReference type="SUPFAM" id="SSF88723">
    <property type="entry name" value="PIN domain-like"/>
    <property type="match status" value="1"/>
</dbReference>
<dbReference type="Proteomes" id="UP000287247">
    <property type="component" value="Unassembled WGS sequence"/>
</dbReference>
<evidence type="ECO:0000313" key="3">
    <source>
        <dbReference type="Proteomes" id="UP000287247"/>
    </source>
</evidence>
<evidence type="ECO:0000313" key="2">
    <source>
        <dbReference type="EMBL" id="GBF79617.1"/>
    </source>
</evidence>
<dbReference type="Pfam" id="PF01850">
    <property type="entry name" value="PIN"/>
    <property type="match status" value="1"/>
</dbReference>
<dbReference type="InterPro" id="IPR002716">
    <property type="entry name" value="PIN_dom"/>
</dbReference>
<proteinExistence type="predicted"/>
<comment type="caution">
    <text evidence="2">The sequence shown here is derived from an EMBL/GenBank/DDBJ whole genome shotgun (WGS) entry which is preliminary data.</text>
</comment>
<dbReference type="AlphaFoldDB" id="A0A401IEB5"/>
<sequence>MRRLILDAGPLIALVSKQDNYHQEAKTGFSQLPQEFGEVLTPLPILFEVYKFVSREASVEAAQRLLTILYQETVIVPIEGELFAEVYDLVRQLVNWKGSLEDGTVIILAEKYNAEVWTLDYRDLGYFKQIRFWTPST</sequence>
<dbReference type="EMBL" id="BDQK01000003">
    <property type="protein sequence ID" value="GBF79617.1"/>
    <property type="molecule type" value="Genomic_DNA"/>
</dbReference>
<name>A0A401IEB5_APHSA</name>
<organism evidence="2 3">
    <name type="scientific">Aphanothece sacrum FPU1</name>
    <dbReference type="NCBI Taxonomy" id="1920663"/>
    <lineage>
        <taxon>Bacteria</taxon>
        <taxon>Bacillati</taxon>
        <taxon>Cyanobacteriota</taxon>
        <taxon>Cyanophyceae</taxon>
        <taxon>Oscillatoriophycideae</taxon>
        <taxon>Chroococcales</taxon>
        <taxon>Aphanothecaceae</taxon>
        <taxon>Aphanothece</taxon>
    </lineage>
</organism>